<feature type="region of interest" description="Disordered" evidence="1">
    <location>
        <begin position="1"/>
        <end position="20"/>
    </location>
</feature>
<organism evidence="3 4">
    <name type="scientific">Ensete ventricosum</name>
    <name type="common">Abyssinian banana</name>
    <name type="synonym">Musa ensete</name>
    <dbReference type="NCBI Taxonomy" id="4639"/>
    <lineage>
        <taxon>Eukaryota</taxon>
        <taxon>Viridiplantae</taxon>
        <taxon>Streptophyta</taxon>
        <taxon>Embryophyta</taxon>
        <taxon>Tracheophyta</taxon>
        <taxon>Spermatophyta</taxon>
        <taxon>Magnoliopsida</taxon>
        <taxon>Liliopsida</taxon>
        <taxon>Zingiberales</taxon>
        <taxon>Musaceae</taxon>
        <taxon>Ensete</taxon>
    </lineage>
</organism>
<name>A0A426Z079_ENSVE</name>
<evidence type="ECO:0000256" key="2">
    <source>
        <dbReference type="SAM" id="Phobius"/>
    </source>
</evidence>
<sequence length="236" mass="25975">MATLQGDHARQQQQEEEDHLHRRFQHLQHDWNSYMQSTARRRRSCSATDVSTFTSADLLELIHDSPKKLVSALQPPRESTKPNAAEEIVAERGAAVRIGKLRGRRLLESLERVKDEAGLHGGQEMCSVCSSVLVQGAEVDSSSSYCSSCIGECSYLQNEECMSSSSLSSSPPPSSLENTKKKRVGRVRKQVAGGDHGGKWMARVAVFAVIAVVLAVALICLSEFGMEERVDFMIPT</sequence>
<gene>
    <name evidence="3" type="ORF">B296_00034399</name>
</gene>
<dbReference type="EMBL" id="AMZH03009200">
    <property type="protein sequence ID" value="RRT57354.1"/>
    <property type="molecule type" value="Genomic_DNA"/>
</dbReference>
<keyword evidence="2" id="KW-0472">Membrane</keyword>
<keyword evidence="2" id="KW-1133">Transmembrane helix</keyword>
<evidence type="ECO:0000256" key="1">
    <source>
        <dbReference type="SAM" id="MobiDB-lite"/>
    </source>
</evidence>
<comment type="caution">
    <text evidence="3">The sequence shown here is derived from an EMBL/GenBank/DDBJ whole genome shotgun (WGS) entry which is preliminary data.</text>
</comment>
<feature type="transmembrane region" description="Helical" evidence="2">
    <location>
        <begin position="200"/>
        <end position="221"/>
    </location>
</feature>
<dbReference type="AlphaFoldDB" id="A0A426Z079"/>
<protein>
    <submittedName>
        <fullName evidence="3">Uncharacterized protein</fullName>
    </submittedName>
</protein>
<feature type="region of interest" description="Disordered" evidence="1">
    <location>
        <begin position="164"/>
        <end position="193"/>
    </location>
</feature>
<accession>A0A426Z079</accession>
<dbReference type="Proteomes" id="UP000287651">
    <property type="component" value="Unassembled WGS sequence"/>
</dbReference>
<reference evidence="3 4" key="1">
    <citation type="journal article" date="2014" name="Agronomy (Basel)">
        <title>A Draft Genome Sequence for Ensete ventricosum, the Drought-Tolerant Tree Against Hunger.</title>
        <authorList>
            <person name="Harrison J."/>
            <person name="Moore K.A."/>
            <person name="Paszkiewicz K."/>
            <person name="Jones T."/>
            <person name="Grant M."/>
            <person name="Ambacheew D."/>
            <person name="Muzemil S."/>
            <person name="Studholme D.J."/>
        </authorList>
    </citation>
    <scope>NUCLEOTIDE SEQUENCE [LARGE SCALE GENOMIC DNA]</scope>
</reference>
<proteinExistence type="predicted"/>
<evidence type="ECO:0000313" key="4">
    <source>
        <dbReference type="Proteomes" id="UP000287651"/>
    </source>
</evidence>
<feature type="compositionally biased region" description="Basic residues" evidence="1">
    <location>
        <begin position="180"/>
        <end position="189"/>
    </location>
</feature>
<keyword evidence="2" id="KW-0812">Transmembrane</keyword>
<evidence type="ECO:0000313" key="3">
    <source>
        <dbReference type="EMBL" id="RRT57354.1"/>
    </source>
</evidence>